<dbReference type="InterPro" id="IPR003721">
    <property type="entry name" value="Pantoate_ligase"/>
</dbReference>
<evidence type="ECO:0000256" key="2">
    <source>
        <dbReference type="ARBA" id="ARBA00009256"/>
    </source>
</evidence>
<evidence type="ECO:0000256" key="6">
    <source>
        <dbReference type="ARBA" id="ARBA00022840"/>
    </source>
</evidence>
<proteinExistence type="inferred from homology"/>
<feature type="binding site" evidence="8">
    <location>
        <position position="157"/>
    </location>
    <ligand>
        <name>(R)-pantoate</name>
        <dbReference type="ChEBI" id="CHEBI:15980"/>
    </ligand>
</feature>
<dbReference type="GO" id="GO:0015940">
    <property type="term" value="P:pantothenate biosynthetic process"/>
    <property type="evidence" value="ECO:0007669"/>
    <property type="project" value="UniProtKB-UniRule"/>
</dbReference>
<comment type="subunit">
    <text evidence="8">Homodimer.</text>
</comment>
<dbReference type="NCBIfam" id="TIGR00125">
    <property type="entry name" value="cyt_tran_rel"/>
    <property type="match status" value="1"/>
</dbReference>
<feature type="binding site" evidence="8">
    <location>
        <begin position="33"/>
        <end position="40"/>
    </location>
    <ligand>
        <name>ATP</name>
        <dbReference type="ChEBI" id="CHEBI:30616"/>
    </ligand>
</feature>
<dbReference type="GO" id="GO:0005829">
    <property type="term" value="C:cytosol"/>
    <property type="evidence" value="ECO:0007669"/>
    <property type="project" value="TreeGrafter"/>
</dbReference>
<feature type="binding site" evidence="8">
    <location>
        <begin position="151"/>
        <end position="154"/>
    </location>
    <ligand>
        <name>ATP</name>
        <dbReference type="ChEBI" id="CHEBI:30616"/>
    </ligand>
</feature>
<keyword evidence="5 8" id="KW-0547">Nucleotide-binding</keyword>
<comment type="pathway">
    <text evidence="1 8">Cofactor biosynthesis; (R)-pantothenate biosynthesis; (R)-pantothenate from (R)-pantoate and beta-alanine: step 1/1.</text>
</comment>
<evidence type="ECO:0000256" key="5">
    <source>
        <dbReference type="ARBA" id="ARBA00022741"/>
    </source>
</evidence>
<dbReference type="Gene3D" id="3.40.50.620">
    <property type="entry name" value="HUPs"/>
    <property type="match status" value="1"/>
</dbReference>
<dbReference type="FunFam" id="3.40.50.620:FF:000013">
    <property type="entry name" value="Pantothenate synthetase"/>
    <property type="match status" value="1"/>
</dbReference>
<comment type="caution">
    <text evidence="9">The sequence shown here is derived from an EMBL/GenBank/DDBJ whole genome shotgun (WGS) entry which is preliminary data.</text>
</comment>
<dbReference type="CDD" id="cd00560">
    <property type="entry name" value="PanC"/>
    <property type="match status" value="1"/>
</dbReference>
<evidence type="ECO:0000256" key="7">
    <source>
        <dbReference type="ARBA" id="ARBA00048258"/>
    </source>
</evidence>
<dbReference type="EC" id="6.3.2.1" evidence="8"/>
<dbReference type="InterPro" id="IPR014729">
    <property type="entry name" value="Rossmann-like_a/b/a_fold"/>
</dbReference>
<dbReference type="Pfam" id="PF02569">
    <property type="entry name" value="Pantoate_ligase"/>
    <property type="match status" value="1"/>
</dbReference>
<evidence type="ECO:0000313" key="10">
    <source>
        <dbReference type="Proteomes" id="UP000236654"/>
    </source>
</evidence>
<feature type="binding site" evidence="8">
    <location>
        <begin position="188"/>
        <end position="191"/>
    </location>
    <ligand>
        <name>ATP</name>
        <dbReference type="ChEBI" id="CHEBI:30616"/>
    </ligand>
</feature>
<evidence type="ECO:0000256" key="4">
    <source>
        <dbReference type="ARBA" id="ARBA00022655"/>
    </source>
</evidence>
<dbReference type="Gene3D" id="3.30.1300.10">
    <property type="entry name" value="Pantoate-beta-alanine ligase, C-terminal domain"/>
    <property type="match status" value="1"/>
</dbReference>
<dbReference type="Proteomes" id="UP000236654">
    <property type="component" value="Unassembled WGS sequence"/>
</dbReference>
<evidence type="ECO:0000256" key="1">
    <source>
        <dbReference type="ARBA" id="ARBA00004990"/>
    </source>
</evidence>
<dbReference type="InterPro" id="IPR004821">
    <property type="entry name" value="Cyt_trans-like"/>
</dbReference>
<dbReference type="PANTHER" id="PTHR21299:SF1">
    <property type="entry name" value="PANTOATE--BETA-ALANINE LIGASE"/>
    <property type="match status" value="1"/>
</dbReference>
<comment type="catalytic activity">
    <reaction evidence="7 8">
        <text>(R)-pantoate + beta-alanine + ATP = (R)-pantothenate + AMP + diphosphate + H(+)</text>
        <dbReference type="Rhea" id="RHEA:10912"/>
        <dbReference type="ChEBI" id="CHEBI:15378"/>
        <dbReference type="ChEBI" id="CHEBI:15980"/>
        <dbReference type="ChEBI" id="CHEBI:29032"/>
        <dbReference type="ChEBI" id="CHEBI:30616"/>
        <dbReference type="ChEBI" id="CHEBI:33019"/>
        <dbReference type="ChEBI" id="CHEBI:57966"/>
        <dbReference type="ChEBI" id="CHEBI:456215"/>
        <dbReference type="EC" id="6.3.2.1"/>
    </reaction>
</comment>
<dbReference type="GO" id="GO:0004592">
    <property type="term" value="F:pantoate-beta-alanine ligase activity"/>
    <property type="evidence" value="ECO:0007669"/>
    <property type="project" value="UniProtKB-UniRule"/>
</dbReference>
<keyword evidence="4 8" id="KW-0566">Pantothenate biosynthesis</keyword>
<accession>A0A2I0R0X4</accession>
<evidence type="ECO:0000313" key="9">
    <source>
        <dbReference type="EMBL" id="PKR80242.1"/>
    </source>
</evidence>
<dbReference type="InterPro" id="IPR042176">
    <property type="entry name" value="Pantoate_ligase_C"/>
</dbReference>
<dbReference type="GO" id="GO:0005524">
    <property type="term" value="F:ATP binding"/>
    <property type="evidence" value="ECO:0007669"/>
    <property type="project" value="UniProtKB-KW"/>
</dbReference>
<comment type="function">
    <text evidence="8">Catalyzes the condensation of pantoate with beta-alanine in an ATP-dependent reaction via a pantoyl-adenylate intermediate.</text>
</comment>
<comment type="miscellaneous">
    <text evidence="8">The reaction proceeds by a bi uni uni bi ping pong mechanism.</text>
</comment>
<feature type="binding site" evidence="8">
    <location>
        <position position="64"/>
    </location>
    <ligand>
        <name>beta-alanine</name>
        <dbReference type="ChEBI" id="CHEBI:57966"/>
    </ligand>
</feature>
<name>A0A2I0R0X4_9FLAO</name>
<dbReference type="AlphaFoldDB" id="A0A2I0R0X4"/>
<dbReference type="OrthoDB" id="9773087at2"/>
<comment type="similarity">
    <text evidence="2 8">Belongs to the pantothenate synthetase family.</text>
</comment>
<dbReference type="SUPFAM" id="SSF52374">
    <property type="entry name" value="Nucleotidylyl transferase"/>
    <property type="match status" value="1"/>
</dbReference>
<keyword evidence="8" id="KW-0963">Cytoplasm</keyword>
<keyword evidence="6 8" id="KW-0067">ATP-binding</keyword>
<organism evidence="9 10">
    <name type="scientific">Brumimicrobium salinarum</name>
    <dbReference type="NCBI Taxonomy" id="2058658"/>
    <lineage>
        <taxon>Bacteria</taxon>
        <taxon>Pseudomonadati</taxon>
        <taxon>Bacteroidota</taxon>
        <taxon>Flavobacteriia</taxon>
        <taxon>Flavobacteriales</taxon>
        <taxon>Crocinitomicaceae</taxon>
        <taxon>Brumimicrobium</taxon>
    </lineage>
</organism>
<keyword evidence="3 8" id="KW-0436">Ligase</keyword>
<dbReference type="HAMAP" id="MF_00158">
    <property type="entry name" value="PanC"/>
    <property type="match status" value="1"/>
</dbReference>
<evidence type="ECO:0000256" key="3">
    <source>
        <dbReference type="ARBA" id="ARBA00022598"/>
    </source>
</evidence>
<dbReference type="NCBIfam" id="TIGR00018">
    <property type="entry name" value="panC"/>
    <property type="match status" value="1"/>
</dbReference>
<comment type="subcellular location">
    <subcellularLocation>
        <location evidence="8">Cytoplasm</location>
    </subcellularLocation>
</comment>
<reference evidence="9 10" key="1">
    <citation type="submission" date="2017-12" db="EMBL/GenBank/DDBJ databases">
        <title>The draft genome sequence of Brumimicrobium saltpan LHR20.</title>
        <authorList>
            <person name="Do Z.-J."/>
            <person name="Luo H.-R."/>
        </authorList>
    </citation>
    <scope>NUCLEOTIDE SEQUENCE [LARGE SCALE GENOMIC DNA]</scope>
    <source>
        <strain evidence="9 10">LHR20</strain>
    </source>
</reference>
<feature type="active site" description="Proton donor" evidence="8">
    <location>
        <position position="40"/>
    </location>
</feature>
<evidence type="ECO:0000256" key="8">
    <source>
        <dbReference type="HAMAP-Rule" id="MF_00158"/>
    </source>
</evidence>
<comment type="caution">
    <text evidence="8">Lacks conserved residue(s) required for the propagation of feature annotation.</text>
</comment>
<protein>
    <recommendedName>
        <fullName evidence="8">Pantothenate synthetase</fullName>
        <shortName evidence="8">PS</shortName>
        <ecNumber evidence="8">6.3.2.1</ecNumber>
    </recommendedName>
    <alternativeName>
        <fullName evidence="8">Pantoate--beta-alanine ligase</fullName>
    </alternativeName>
    <alternativeName>
        <fullName evidence="8">Pantoate-activating enzyme</fullName>
    </alternativeName>
</protein>
<dbReference type="PANTHER" id="PTHR21299">
    <property type="entry name" value="CYTIDYLATE KINASE/PANTOATE-BETA-ALANINE LIGASE"/>
    <property type="match status" value="1"/>
</dbReference>
<dbReference type="UniPathway" id="UPA00028">
    <property type="reaction ID" value="UER00005"/>
</dbReference>
<dbReference type="EMBL" id="PJNI01000012">
    <property type="protein sequence ID" value="PKR80242.1"/>
    <property type="molecule type" value="Genomic_DNA"/>
</dbReference>
<feature type="binding site" evidence="8">
    <location>
        <position position="64"/>
    </location>
    <ligand>
        <name>(R)-pantoate</name>
        <dbReference type="ChEBI" id="CHEBI:15980"/>
    </ligand>
</feature>
<gene>
    <name evidence="8" type="primary">panC</name>
    <name evidence="9" type="ORF">CW751_10990</name>
</gene>
<sequence length="285" mass="32145">MEILITSHHIADLKTHLTQLKNKGLKIGFVPTMGALHAGHISLVDRAKKDCDTVVVSIFVNPTQFNNASDLASYPRQEEKDIQTLKENGCDIVFLPSAEEIYPPGYDSITIDLDPIENTMEGAHRPGHFNGVVNVVSRLFKIIGPHIAYFGRKDFQQVAVIKEMVKQLQFDIKIATVETKRDPNGLAMSSRNLRLSEQQKEEATILSQVLKKGKSWANTYSPYQTREKMKTYLSESSLELEYLQIVHPEDLTDLNQYWVEGATACIAAFCGDVRLIDNMELVEYT</sequence>
<keyword evidence="10" id="KW-1185">Reference proteome</keyword>